<protein>
    <recommendedName>
        <fullName evidence="10">Protein translocase subunit SecA</fullName>
        <ecNumber evidence="10">7.4.2.8</ecNumber>
    </recommendedName>
</protein>
<dbReference type="Pfam" id="PF21090">
    <property type="entry name" value="P-loop_SecA"/>
    <property type="match status" value="2"/>
</dbReference>
<feature type="binding site" evidence="10">
    <location>
        <begin position="116"/>
        <end position="120"/>
    </location>
    <ligand>
        <name>ATP</name>
        <dbReference type="ChEBI" id="CHEBI:30616"/>
    </ligand>
</feature>
<dbReference type="GO" id="GO:0031522">
    <property type="term" value="C:cell envelope Sec protein transport complex"/>
    <property type="evidence" value="ECO:0007669"/>
    <property type="project" value="TreeGrafter"/>
</dbReference>
<evidence type="ECO:0000256" key="9">
    <source>
        <dbReference type="ARBA" id="ARBA00023136"/>
    </source>
</evidence>
<comment type="subunit">
    <text evidence="10">Monomer and homodimer. Part of the essential Sec protein translocation apparatus which comprises SecA, SecYEG and auxiliary proteins SecDF. Other proteins may also be involved.</text>
</comment>
<evidence type="ECO:0000256" key="4">
    <source>
        <dbReference type="ARBA" id="ARBA00022741"/>
    </source>
</evidence>
<keyword evidence="5 10" id="KW-0067">ATP-binding</keyword>
<dbReference type="PRINTS" id="PR00906">
    <property type="entry name" value="SECA"/>
</dbReference>
<dbReference type="SUPFAM" id="SSF81767">
    <property type="entry name" value="Pre-protein crosslinking domain of SecA"/>
    <property type="match status" value="1"/>
</dbReference>
<dbReference type="InterPro" id="IPR020937">
    <property type="entry name" value="SecA_CS"/>
</dbReference>
<dbReference type="GO" id="GO:0008564">
    <property type="term" value="F:protein-exporting ATPase activity"/>
    <property type="evidence" value="ECO:0007669"/>
    <property type="project" value="UniProtKB-EC"/>
</dbReference>
<comment type="similarity">
    <text evidence="10">Belongs to the SecA family.</text>
</comment>
<evidence type="ECO:0000256" key="3">
    <source>
        <dbReference type="ARBA" id="ARBA00022490"/>
    </source>
</evidence>
<dbReference type="GO" id="GO:0005886">
    <property type="term" value="C:plasma membrane"/>
    <property type="evidence" value="ECO:0007669"/>
    <property type="project" value="UniProtKB-SubCell"/>
</dbReference>
<dbReference type="GO" id="GO:0006605">
    <property type="term" value="P:protein targeting"/>
    <property type="evidence" value="ECO:0007669"/>
    <property type="project" value="UniProtKB-UniRule"/>
</dbReference>
<dbReference type="SMART" id="SM00958">
    <property type="entry name" value="SecA_PP_bind"/>
    <property type="match status" value="1"/>
</dbReference>
<keyword evidence="7 10" id="KW-1278">Translocase</keyword>
<evidence type="ECO:0000259" key="13">
    <source>
        <dbReference type="PROSITE" id="PS51196"/>
    </source>
</evidence>
<sequence length="646" mass="70890">MIASRYRTIPSYRNAIGSPRAGVLTAHRSSRSLISRIRLETDGVRLFSQQAMIDQYALLRQRVAAGEPVTSLDIVCRCYALATEAMRRAKGMVYYDAQLLGGLVLAVGAIAEIQTGEGKTITTGLPAILHALNGKGVHVSTTNDYLSARDHEELQGVFSQLGLTSGLLESQGPVPDKIAAYACDITYGPGYEFGFDFLKDQLAIRSRFKEPMGERFLRSLQGVAINTAPLTQRGHAFAIVDEADSVLIDEATTPLIMSGGNHGIRTSPSLFAFAKDVADSLGDADFQVERERKRITLTDAGWASIHESYAQRPPGRLSRQWSKLIENSLRATHILVRDVDYVIQNQKVMIVDQNTGRIHDERTWSSGLHQAVEMKESVPLTPENETQARITRQRYSGFYSGMCGLTGTASGGESELRTFYALPVVRIDTHRPCIRKTLPTRSFADFRAKFEAIADDTASRRQSGQAVLIGTRTILESNQLSELLTRKQVKHVVLNGTQSEDEADLIAKAGAAGSVTVATNMAGRGTDIRLSDMVKQAGGLHVVATEFHHSKRVDRQLVGRAARQGDPGSCQFFASAEDELIAANAPDLAARMTKAADEQGQCRGDFHDAISRVQSRVERRAFQSRQEMVEYDDWLESVQSSLARSA</sequence>
<evidence type="ECO:0000256" key="6">
    <source>
        <dbReference type="ARBA" id="ARBA00022927"/>
    </source>
</evidence>
<dbReference type="PANTHER" id="PTHR30612">
    <property type="entry name" value="SECA INNER MEMBRANE COMPONENT OF SEC PROTEIN SECRETION SYSTEM"/>
    <property type="match status" value="1"/>
</dbReference>
<dbReference type="GO" id="GO:0005829">
    <property type="term" value="C:cytosol"/>
    <property type="evidence" value="ECO:0007669"/>
    <property type="project" value="TreeGrafter"/>
</dbReference>
<dbReference type="CDD" id="cd17928">
    <property type="entry name" value="DEXDc_SecA"/>
    <property type="match status" value="1"/>
</dbReference>
<proteinExistence type="inferred from homology"/>
<dbReference type="GO" id="GO:0005524">
    <property type="term" value="F:ATP binding"/>
    <property type="evidence" value="ECO:0007669"/>
    <property type="project" value="UniProtKB-UniRule"/>
</dbReference>
<organism evidence="14 15">
    <name type="scientific">Stieleria marina</name>
    <dbReference type="NCBI Taxonomy" id="1930275"/>
    <lineage>
        <taxon>Bacteria</taxon>
        <taxon>Pseudomonadati</taxon>
        <taxon>Planctomycetota</taxon>
        <taxon>Planctomycetia</taxon>
        <taxon>Pirellulales</taxon>
        <taxon>Pirellulaceae</taxon>
        <taxon>Stieleria</taxon>
    </lineage>
</organism>
<keyword evidence="9 10" id="KW-0472">Membrane</keyword>
<dbReference type="AlphaFoldDB" id="A0A517P134"/>
<dbReference type="InterPro" id="IPR011130">
    <property type="entry name" value="SecA_preprotein_X-link_dom"/>
</dbReference>
<dbReference type="InterPro" id="IPR044722">
    <property type="entry name" value="SecA_SF2_C"/>
</dbReference>
<dbReference type="EMBL" id="CP036526">
    <property type="protein sequence ID" value="QDT13090.1"/>
    <property type="molecule type" value="Genomic_DNA"/>
</dbReference>
<dbReference type="EC" id="7.4.2.8" evidence="10"/>
<dbReference type="OrthoDB" id="2486044at2"/>
<dbReference type="Pfam" id="PF07517">
    <property type="entry name" value="SecA_DEAD"/>
    <property type="match status" value="1"/>
</dbReference>
<dbReference type="PANTHER" id="PTHR30612:SF0">
    <property type="entry name" value="CHLOROPLAST PROTEIN-TRANSPORTING ATPASE"/>
    <property type="match status" value="1"/>
</dbReference>
<dbReference type="PROSITE" id="PS51196">
    <property type="entry name" value="SECA_MOTOR_DEAD"/>
    <property type="match status" value="1"/>
</dbReference>
<dbReference type="InterPro" id="IPR001650">
    <property type="entry name" value="Helicase_C-like"/>
</dbReference>
<evidence type="ECO:0000313" key="15">
    <source>
        <dbReference type="Proteomes" id="UP000319817"/>
    </source>
</evidence>
<comment type="catalytic activity">
    <reaction evidence="10">
        <text>ATP + H2O + cellular proteinSide 1 = ADP + phosphate + cellular proteinSide 2.</text>
        <dbReference type="EC" id="7.4.2.8"/>
    </reaction>
</comment>
<dbReference type="SUPFAM" id="SSF52540">
    <property type="entry name" value="P-loop containing nucleoside triphosphate hydrolases"/>
    <property type="match status" value="2"/>
</dbReference>
<comment type="function">
    <text evidence="10">Part of the Sec protein translocase complex. Interacts with the SecYEG preprotein conducting channel. Has a central role in coupling the hydrolysis of ATP to the transfer of proteins into and across the cell membrane, serving as an ATP-driven molecular motor driving the stepwise translocation of polypeptide chains across the membrane.</text>
</comment>
<dbReference type="InterPro" id="IPR011115">
    <property type="entry name" value="SecA_DEAD"/>
</dbReference>
<keyword evidence="1 10" id="KW-0813">Transport</keyword>
<dbReference type="FunFam" id="3.40.50.300:FF:000429">
    <property type="entry name" value="Preprotein translocase subunit SecA"/>
    <property type="match status" value="1"/>
</dbReference>
<evidence type="ECO:0000256" key="1">
    <source>
        <dbReference type="ARBA" id="ARBA00022448"/>
    </source>
</evidence>
<dbReference type="PROSITE" id="PS51194">
    <property type="entry name" value="HELICASE_CTER"/>
    <property type="match status" value="1"/>
</dbReference>
<keyword evidence="8 10" id="KW-0811">Translocation</keyword>
<dbReference type="RefSeq" id="WP_145420885.1">
    <property type="nucleotide sequence ID" value="NZ_CP036526.1"/>
</dbReference>
<reference evidence="14 15" key="1">
    <citation type="submission" date="2019-02" db="EMBL/GenBank/DDBJ databases">
        <title>Deep-cultivation of Planctomycetes and their phenomic and genomic characterization uncovers novel biology.</title>
        <authorList>
            <person name="Wiegand S."/>
            <person name="Jogler M."/>
            <person name="Boedeker C."/>
            <person name="Pinto D."/>
            <person name="Vollmers J."/>
            <person name="Rivas-Marin E."/>
            <person name="Kohn T."/>
            <person name="Peeters S.H."/>
            <person name="Heuer A."/>
            <person name="Rast P."/>
            <person name="Oberbeckmann S."/>
            <person name="Bunk B."/>
            <person name="Jeske O."/>
            <person name="Meyerdierks A."/>
            <person name="Storesund J.E."/>
            <person name="Kallscheuer N."/>
            <person name="Luecker S."/>
            <person name="Lage O.M."/>
            <person name="Pohl T."/>
            <person name="Merkel B.J."/>
            <person name="Hornburger P."/>
            <person name="Mueller R.-W."/>
            <person name="Bruemmer F."/>
            <person name="Labrenz M."/>
            <person name="Spormann A.M."/>
            <person name="Op den Camp H."/>
            <person name="Overmann J."/>
            <person name="Amann R."/>
            <person name="Jetten M.S.M."/>
            <person name="Mascher T."/>
            <person name="Medema M.H."/>
            <person name="Devos D.P."/>
            <person name="Kaster A.-K."/>
            <person name="Ovreas L."/>
            <person name="Rohde M."/>
            <person name="Galperin M.Y."/>
            <person name="Jogler C."/>
        </authorList>
    </citation>
    <scope>NUCLEOTIDE SEQUENCE [LARGE SCALE GENOMIC DNA]</scope>
    <source>
        <strain evidence="14 15">K23_9</strain>
    </source>
</reference>
<dbReference type="PROSITE" id="PS01312">
    <property type="entry name" value="SECA"/>
    <property type="match status" value="1"/>
</dbReference>
<evidence type="ECO:0000259" key="11">
    <source>
        <dbReference type="PROSITE" id="PS51192"/>
    </source>
</evidence>
<comment type="subcellular location">
    <subcellularLocation>
        <location evidence="10">Cell membrane</location>
        <topology evidence="10">Peripheral membrane protein</topology>
        <orientation evidence="10">Cytoplasmic side</orientation>
    </subcellularLocation>
    <subcellularLocation>
        <location evidence="10">Cytoplasm</location>
    </subcellularLocation>
    <text evidence="10">Distribution is 50-50.</text>
</comment>
<evidence type="ECO:0000256" key="5">
    <source>
        <dbReference type="ARBA" id="ARBA00022840"/>
    </source>
</evidence>
<keyword evidence="15" id="KW-1185">Reference proteome</keyword>
<evidence type="ECO:0000256" key="7">
    <source>
        <dbReference type="ARBA" id="ARBA00022967"/>
    </source>
</evidence>
<dbReference type="Gene3D" id="3.40.50.300">
    <property type="entry name" value="P-loop containing nucleotide triphosphate hydrolases"/>
    <property type="match status" value="2"/>
</dbReference>
<dbReference type="InterPro" id="IPR000185">
    <property type="entry name" value="SecA"/>
</dbReference>
<dbReference type="InterPro" id="IPR027417">
    <property type="entry name" value="P-loop_NTPase"/>
</dbReference>
<dbReference type="PROSITE" id="PS51192">
    <property type="entry name" value="HELICASE_ATP_BIND_1"/>
    <property type="match status" value="1"/>
</dbReference>
<evidence type="ECO:0000256" key="8">
    <source>
        <dbReference type="ARBA" id="ARBA00023010"/>
    </source>
</evidence>
<evidence type="ECO:0000259" key="12">
    <source>
        <dbReference type="PROSITE" id="PS51194"/>
    </source>
</evidence>
<dbReference type="GO" id="GO:0065002">
    <property type="term" value="P:intracellular protein transmembrane transport"/>
    <property type="evidence" value="ECO:0007669"/>
    <property type="project" value="UniProtKB-UniRule"/>
</dbReference>
<feature type="binding site" evidence="10">
    <location>
        <position position="98"/>
    </location>
    <ligand>
        <name>ATP</name>
        <dbReference type="ChEBI" id="CHEBI:30616"/>
    </ligand>
</feature>
<keyword evidence="3 10" id="KW-0963">Cytoplasm</keyword>
<feature type="domain" description="SecA family profile" evidence="13">
    <location>
        <begin position="12"/>
        <end position="604"/>
    </location>
</feature>
<dbReference type="InterPro" id="IPR014001">
    <property type="entry name" value="Helicase_ATP-bd"/>
</dbReference>
<evidence type="ECO:0000256" key="2">
    <source>
        <dbReference type="ARBA" id="ARBA00022475"/>
    </source>
</evidence>
<dbReference type="SMART" id="SM00957">
    <property type="entry name" value="SecA_DEAD"/>
    <property type="match status" value="1"/>
</dbReference>
<evidence type="ECO:0000313" key="14">
    <source>
        <dbReference type="EMBL" id="QDT13090.1"/>
    </source>
</evidence>
<keyword evidence="6 10" id="KW-0653">Protein transport</keyword>
<keyword evidence="2 10" id="KW-1003">Cell membrane</keyword>
<dbReference type="Gene3D" id="3.90.1440.10">
    <property type="entry name" value="SecA, preprotein cross-linking domain"/>
    <property type="match status" value="1"/>
</dbReference>
<feature type="domain" description="Helicase ATP-binding" evidence="11">
    <location>
        <begin position="100"/>
        <end position="259"/>
    </location>
</feature>
<evidence type="ECO:0000256" key="10">
    <source>
        <dbReference type="HAMAP-Rule" id="MF_01382"/>
    </source>
</evidence>
<name>A0A517P134_9BACT</name>
<dbReference type="Proteomes" id="UP000319817">
    <property type="component" value="Chromosome"/>
</dbReference>
<dbReference type="InterPro" id="IPR014018">
    <property type="entry name" value="SecA_motor_DEAD"/>
</dbReference>
<dbReference type="HAMAP" id="MF_01382">
    <property type="entry name" value="SecA"/>
    <property type="match status" value="1"/>
</dbReference>
<accession>A0A517P134</accession>
<dbReference type="CDD" id="cd18803">
    <property type="entry name" value="SF2_C_secA"/>
    <property type="match status" value="1"/>
</dbReference>
<feature type="domain" description="Helicase C-terminal" evidence="12">
    <location>
        <begin position="445"/>
        <end position="614"/>
    </location>
</feature>
<dbReference type="GO" id="GO:0043952">
    <property type="term" value="P:protein transport by the Sec complex"/>
    <property type="evidence" value="ECO:0007669"/>
    <property type="project" value="TreeGrafter"/>
</dbReference>
<dbReference type="GO" id="GO:0017038">
    <property type="term" value="P:protein import"/>
    <property type="evidence" value="ECO:0007669"/>
    <property type="project" value="InterPro"/>
</dbReference>
<dbReference type="Pfam" id="PF01043">
    <property type="entry name" value="SecA_PP_bind"/>
    <property type="match status" value="1"/>
</dbReference>
<dbReference type="InterPro" id="IPR036670">
    <property type="entry name" value="SecA_X-link_sf"/>
</dbReference>
<gene>
    <name evidence="10" type="primary">secA</name>
    <name evidence="14" type="ORF">K239x_51060</name>
</gene>
<keyword evidence="4 10" id="KW-0547">Nucleotide-binding</keyword>
<feature type="binding site" evidence="10">
    <location>
        <position position="527"/>
    </location>
    <ligand>
        <name>ATP</name>
        <dbReference type="ChEBI" id="CHEBI:30616"/>
    </ligand>
</feature>